<proteinExistence type="predicted"/>
<dbReference type="RefSeq" id="WP_212707332.1">
    <property type="nucleotide sequence ID" value="NZ_BAAAFW010000058.1"/>
</dbReference>
<keyword evidence="1" id="KW-0413">Isomerase</keyword>
<reference evidence="2" key="1">
    <citation type="journal article" date="2019" name="Int. J. Syst. Evol. Microbiol.">
        <title>The Global Catalogue of Microorganisms (GCM) 10K type strain sequencing project: providing services to taxonomists for standard genome sequencing and annotation.</title>
        <authorList>
            <consortium name="The Broad Institute Genomics Platform"/>
            <consortium name="The Broad Institute Genome Sequencing Center for Infectious Disease"/>
            <person name="Wu L."/>
            <person name="Ma J."/>
        </authorList>
    </citation>
    <scope>NUCLEOTIDE SEQUENCE [LARGE SCALE GENOMIC DNA]</scope>
    <source>
        <strain evidence="2">CGMCC 4.1530</strain>
    </source>
</reference>
<evidence type="ECO:0000313" key="2">
    <source>
        <dbReference type="Proteomes" id="UP001596215"/>
    </source>
</evidence>
<dbReference type="Gene3D" id="3.20.20.150">
    <property type="entry name" value="Divalent-metal-dependent TIM barrel enzymes"/>
    <property type="match status" value="1"/>
</dbReference>
<sequence length="249" mass="27032">MEAEIIVVTGAYGKQEVLAAGGQRAFLPVIEQAGADGVEIRRELFSDDELSRLPALAADIARHRLTAFYSVPDTLFTAPGVINPGLQTYFEEAAILNAGVLKLSLGYPAGDVTRQQLTAAIEACPVPIVIENDQTAGGKIAPMEDFFFAFNGIEKLQGMTFDTGNWRWIGESPEQAASRLAPYVSYIHVKVAIPHPSGFQAVPPDEHDSQWRELLAALPARVPRGIEFPLSGGDLTAVTRRYVSLLRQD</sequence>
<comment type="caution">
    <text evidence="1">The sequence shown here is derived from an EMBL/GenBank/DDBJ whole genome shotgun (WGS) entry which is preliminary data.</text>
</comment>
<dbReference type="InterPro" id="IPR036237">
    <property type="entry name" value="Xyl_isomerase-like_sf"/>
</dbReference>
<dbReference type="GO" id="GO:0016853">
    <property type="term" value="F:isomerase activity"/>
    <property type="evidence" value="ECO:0007669"/>
    <property type="project" value="UniProtKB-KW"/>
</dbReference>
<evidence type="ECO:0000313" key="1">
    <source>
        <dbReference type="EMBL" id="MFC6361504.1"/>
    </source>
</evidence>
<dbReference type="EMBL" id="JBHSUC010000004">
    <property type="protein sequence ID" value="MFC6361504.1"/>
    <property type="molecule type" value="Genomic_DNA"/>
</dbReference>
<name>A0ABW1VKQ3_9GAMM</name>
<keyword evidence="2" id="KW-1185">Reference proteome</keyword>
<protein>
    <submittedName>
        <fullName evidence="1">Sugar phosphate isomerase/epimerase family protein</fullName>
    </submittedName>
</protein>
<organism evidence="1 2">
    <name type="scientific">Tatumella punctata</name>
    <dbReference type="NCBI Taxonomy" id="399969"/>
    <lineage>
        <taxon>Bacteria</taxon>
        <taxon>Pseudomonadati</taxon>
        <taxon>Pseudomonadota</taxon>
        <taxon>Gammaproteobacteria</taxon>
        <taxon>Enterobacterales</taxon>
        <taxon>Erwiniaceae</taxon>
        <taxon>Tatumella</taxon>
    </lineage>
</organism>
<dbReference type="SUPFAM" id="SSF51658">
    <property type="entry name" value="Xylose isomerase-like"/>
    <property type="match status" value="1"/>
</dbReference>
<accession>A0ABW1VKQ3</accession>
<dbReference type="Proteomes" id="UP001596215">
    <property type="component" value="Unassembled WGS sequence"/>
</dbReference>
<gene>
    <name evidence="1" type="ORF">ACFP73_05230</name>
</gene>